<dbReference type="Gene3D" id="1.10.10.60">
    <property type="entry name" value="Homeodomain-like"/>
    <property type="match status" value="1"/>
</dbReference>
<sequence length="499" mass="54201">MAGPAPLTLADFEALRGSAMQSVFKAFEKASEGTLIVDRDARIVWISDKHARRFGIAQPKGVLGRRVEEVIPNSRMREVVRSGQPILLDILDSPGKPVVVTRMPLKNEQGEVVGAVGFALFDEWTTLAPVVSRFLRMQEELAQARKARPLTRQAKYSFSNFVGSSAATLEIKRRARRAAATHSPVLLLGETGTGKELLAHAIHGASPRAHRPFVSLSMAAIPDALIEAELFGVAPGAYTGADKRDRQGKLQVAQGGTLFLDEIGDMPLPVQSKLLRVLQEKEFEALGSNEVQRADVRIIAATSRKLMDLVKNGQFRADLYYRLDVLSLAVPPLRERMDDLEPICESLLEGFAESHPGQAHELDGDALAVLARQRWPGNIRELRNVLERSIVLSDSAVLGAADVQAALQTPFAAGASMAESTGADLHRDLPAPPVQLPMRQAHAQAMGQFERQLIEHALAASPTVSAAAKRLGIGRATLYRKMAALRINRWDAGAPASHP</sequence>
<dbReference type="EMBL" id="QUSW01000008">
    <property type="protein sequence ID" value="RQP22284.1"/>
    <property type="molecule type" value="Genomic_DNA"/>
</dbReference>
<dbReference type="OrthoDB" id="9761705at2"/>
<dbReference type="GO" id="GO:0005524">
    <property type="term" value="F:ATP binding"/>
    <property type="evidence" value="ECO:0007669"/>
    <property type="project" value="UniProtKB-KW"/>
</dbReference>
<dbReference type="PROSITE" id="PS00675">
    <property type="entry name" value="SIGMA54_INTERACT_1"/>
    <property type="match status" value="1"/>
</dbReference>
<evidence type="ECO:0000256" key="4">
    <source>
        <dbReference type="ARBA" id="ARBA00023125"/>
    </source>
</evidence>
<dbReference type="Pfam" id="PF02954">
    <property type="entry name" value="HTH_8"/>
    <property type="match status" value="1"/>
</dbReference>
<dbReference type="InterPro" id="IPR035965">
    <property type="entry name" value="PAS-like_dom_sf"/>
</dbReference>
<dbReference type="Gene3D" id="1.10.8.60">
    <property type="match status" value="1"/>
</dbReference>
<dbReference type="PROSITE" id="PS00676">
    <property type="entry name" value="SIGMA54_INTERACT_2"/>
    <property type="match status" value="1"/>
</dbReference>
<dbReference type="InterPro" id="IPR002197">
    <property type="entry name" value="HTH_Fis"/>
</dbReference>
<dbReference type="SUPFAM" id="SSF55785">
    <property type="entry name" value="PYP-like sensor domain (PAS domain)"/>
    <property type="match status" value="1"/>
</dbReference>
<keyword evidence="5" id="KW-0804">Transcription</keyword>
<dbReference type="PROSITE" id="PS50045">
    <property type="entry name" value="SIGMA54_INTERACT_4"/>
    <property type="match status" value="1"/>
</dbReference>
<evidence type="ECO:0000256" key="3">
    <source>
        <dbReference type="ARBA" id="ARBA00023015"/>
    </source>
</evidence>
<accession>A0A3N7HJP6</accession>
<dbReference type="SMART" id="SM00382">
    <property type="entry name" value="AAA"/>
    <property type="match status" value="1"/>
</dbReference>
<evidence type="ECO:0000259" key="6">
    <source>
        <dbReference type="PROSITE" id="PS50045"/>
    </source>
</evidence>
<dbReference type="PROSITE" id="PS00688">
    <property type="entry name" value="SIGMA54_INTERACT_3"/>
    <property type="match status" value="1"/>
</dbReference>
<keyword evidence="1" id="KW-0547">Nucleotide-binding</keyword>
<gene>
    <name evidence="7" type="ORF">DZC73_24715</name>
</gene>
<keyword evidence="8" id="KW-1185">Reference proteome</keyword>
<dbReference type="Pfam" id="PF13426">
    <property type="entry name" value="PAS_9"/>
    <property type="match status" value="1"/>
</dbReference>
<dbReference type="FunFam" id="3.40.50.300:FF:000006">
    <property type="entry name" value="DNA-binding transcriptional regulator NtrC"/>
    <property type="match status" value="1"/>
</dbReference>
<dbReference type="InterPro" id="IPR025943">
    <property type="entry name" value="Sigma_54_int_dom_ATP-bd_2"/>
</dbReference>
<dbReference type="Pfam" id="PF25601">
    <property type="entry name" value="AAA_lid_14"/>
    <property type="match status" value="1"/>
</dbReference>
<organism evidence="7 8">
    <name type="scientific">Piscinibacter terrae</name>
    <dbReference type="NCBI Taxonomy" id="2496871"/>
    <lineage>
        <taxon>Bacteria</taxon>
        <taxon>Pseudomonadati</taxon>
        <taxon>Pseudomonadota</taxon>
        <taxon>Betaproteobacteria</taxon>
        <taxon>Burkholderiales</taxon>
        <taxon>Sphaerotilaceae</taxon>
        <taxon>Piscinibacter</taxon>
    </lineage>
</organism>
<reference evidence="7 8" key="1">
    <citation type="submission" date="2018-08" db="EMBL/GenBank/DDBJ databases">
        <authorList>
            <person name="Khan S.A."/>
            <person name="Jeon C.O."/>
            <person name="Chun B.H."/>
            <person name="Jeong S.E."/>
        </authorList>
    </citation>
    <scope>NUCLEOTIDE SEQUENCE [LARGE SCALE GENOMIC DNA]</scope>
    <source>
        <strain evidence="7 8">S-16</strain>
    </source>
</reference>
<dbReference type="GO" id="GO:0006355">
    <property type="term" value="P:regulation of DNA-templated transcription"/>
    <property type="evidence" value="ECO:0007669"/>
    <property type="project" value="InterPro"/>
</dbReference>
<dbReference type="Proteomes" id="UP000267464">
    <property type="component" value="Unassembled WGS sequence"/>
</dbReference>
<evidence type="ECO:0000313" key="8">
    <source>
        <dbReference type="Proteomes" id="UP000267464"/>
    </source>
</evidence>
<evidence type="ECO:0000256" key="1">
    <source>
        <dbReference type="ARBA" id="ARBA00022741"/>
    </source>
</evidence>
<dbReference type="PANTHER" id="PTHR32071">
    <property type="entry name" value="TRANSCRIPTIONAL REGULATORY PROTEIN"/>
    <property type="match status" value="1"/>
</dbReference>
<evidence type="ECO:0000256" key="2">
    <source>
        <dbReference type="ARBA" id="ARBA00022840"/>
    </source>
</evidence>
<dbReference type="SUPFAM" id="SSF52540">
    <property type="entry name" value="P-loop containing nucleoside triphosphate hydrolases"/>
    <property type="match status" value="1"/>
</dbReference>
<keyword evidence="2" id="KW-0067">ATP-binding</keyword>
<dbReference type="InterPro" id="IPR003593">
    <property type="entry name" value="AAA+_ATPase"/>
</dbReference>
<evidence type="ECO:0000256" key="5">
    <source>
        <dbReference type="ARBA" id="ARBA00023163"/>
    </source>
</evidence>
<protein>
    <submittedName>
        <fullName evidence="7">AAA family ATPase</fullName>
    </submittedName>
</protein>
<dbReference type="SUPFAM" id="SSF46689">
    <property type="entry name" value="Homeodomain-like"/>
    <property type="match status" value="1"/>
</dbReference>
<comment type="caution">
    <text evidence="7">The sequence shown here is derived from an EMBL/GenBank/DDBJ whole genome shotgun (WGS) entry which is preliminary data.</text>
</comment>
<dbReference type="InterPro" id="IPR009057">
    <property type="entry name" value="Homeodomain-like_sf"/>
</dbReference>
<dbReference type="RefSeq" id="WP_124543127.1">
    <property type="nucleotide sequence ID" value="NZ_QUSW01000008.1"/>
</dbReference>
<dbReference type="Pfam" id="PF00158">
    <property type="entry name" value="Sigma54_activat"/>
    <property type="match status" value="1"/>
</dbReference>
<dbReference type="Gene3D" id="3.30.450.20">
    <property type="entry name" value="PAS domain"/>
    <property type="match status" value="1"/>
</dbReference>
<feature type="domain" description="Sigma-54 factor interaction" evidence="6">
    <location>
        <begin position="161"/>
        <end position="391"/>
    </location>
</feature>
<name>A0A3N7HJP6_9BURK</name>
<dbReference type="InterPro" id="IPR058031">
    <property type="entry name" value="AAA_lid_NorR"/>
</dbReference>
<dbReference type="InterPro" id="IPR025944">
    <property type="entry name" value="Sigma_54_int_dom_CS"/>
</dbReference>
<keyword evidence="3" id="KW-0805">Transcription regulation</keyword>
<dbReference type="AlphaFoldDB" id="A0A3N7HJP6"/>
<evidence type="ECO:0000313" key="7">
    <source>
        <dbReference type="EMBL" id="RQP22284.1"/>
    </source>
</evidence>
<dbReference type="CDD" id="cd00009">
    <property type="entry name" value="AAA"/>
    <property type="match status" value="1"/>
</dbReference>
<reference evidence="7 8" key="2">
    <citation type="submission" date="2018-12" db="EMBL/GenBank/DDBJ databases">
        <title>Rhizobacter gummiphilus sp. nov., a rubber-degrading bacterium isolated from the soil of a botanical garden in Japan.</title>
        <authorList>
            <person name="Shunsuke S.S."/>
        </authorList>
    </citation>
    <scope>NUCLEOTIDE SEQUENCE [LARGE SCALE GENOMIC DNA]</scope>
    <source>
        <strain evidence="7 8">S-16</strain>
    </source>
</reference>
<dbReference type="InterPro" id="IPR027417">
    <property type="entry name" value="P-loop_NTPase"/>
</dbReference>
<keyword evidence="4" id="KW-0238">DNA-binding</keyword>
<dbReference type="InterPro" id="IPR002078">
    <property type="entry name" value="Sigma_54_int"/>
</dbReference>
<dbReference type="InterPro" id="IPR025662">
    <property type="entry name" value="Sigma_54_int_dom_ATP-bd_1"/>
</dbReference>
<dbReference type="Gene3D" id="3.40.50.300">
    <property type="entry name" value="P-loop containing nucleotide triphosphate hydrolases"/>
    <property type="match status" value="1"/>
</dbReference>
<dbReference type="InterPro" id="IPR000014">
    <property type="entry name" value="PAS"/>
</dbReference>
<dbReference type="GO" id="GO:0043565">
    <property type="term" value="F:sequence-specific DNA binding"/>
    <property type="evidence" value="ECO:0007669"/>
    <property type="project" value="InterPro"/>
</dbReference>
<proteinExistence type="predicted"/>
<dbReference type="PANTHER" id="PTHR32071:SF99">
    <property type="entry name" value="TRANSCRIPTIONAL REGULATORY PROTEIN"/>
    <property type="match status" value="1"/>
</dbReference>